<feature type="modified residue" description="4-aspartylphosphate" evidence="7">
    <location>
        <position position="905"/>
    </location>
</feature>
<keyword evidence="14" id="KW-1185">Reference proteome</keyword>
<dbReference type="Pfam" id="PF00989">
    <property type="entry name" value="PAS"/>
    <property type="match status" value="1"/>
</dbReference>
<dbReference type="Pfam" id="PF08448">
    <property type="entry name" value="PAS_4"/>
    <property type="match status" value="1"/>
</dbReference>
<feature type="coiled-coil region" evidence="8">
    <location>
        <begin position="436"/>
        <end position="463"/>
    </location>
</feature>
<evidence type="ECO:0000256" key="3">
    <source>
        <dbReference type="ARBA" id="ARBA00022553"/>
    </source>
</evidence>
<dbReference type="PANTHER" id="PTHR45339">
    <property type="entry name" value="HYBRID SIGNAL TRANSDUCTION HISTIDINE KINASE J"/>
    <property type="match status" value="1"/>
</dbReference>
<evidence type="ECO:0000259" key="9">
    <source>
        <dbReference type="PROSITE" id="PS50109"/>
    </source>
</evidence>
<feature type="domain" description="PAS" evidence="11">
    <location>
        <begin position="464"/>
        <end position="521"/>
    </location>
</feature>
<dbReference type="PROSITE" id="PS50113">
    <property type="entry name" value="PAC"/>
    <property type="match status" value="1"/>
</dbReference>
<evidence type="ECO:0000256" key="7">
    <source>
        <dbReference type="PROSITE-ProRule" id="PRU00169"/>
    </source>
</evidence>
<dbReference type="PRINTS" id="PR00344">
    <property type="entry name" value="BCTRLSENSOR"/>
</dbReference>
<dbReference type="SUPFAM" id="SSF55785">
    <property type="entry name" value="PYP-like sensor domain (PAS domain)"/>
    <property type="match status" value="2"/>
</dbReference>
<dbReference type="InterPro" id="IPR036097">
    <property type="entry name" value="HisK_dim/P_sf"/>
</dbReference>
<name>A0A133XFT4_9RHOO</name>
<dbReference type="SMART" id="SM00091">
    <property type="entry name" value="PAS"/>
    <property type="match status" value="2"/>
</dbReference>
<dbReference type="FunFam" id="3.30.565.10:FF:000010">
    <property type="entry name" value="Sensor histidine kinase RcsC"/>
    <property type="match status" value="1"/>
</dbReference>
<keyword evidence="8" id="KW-0175">Coiled coil</keyword>
<dbReference type="SMART" id="SM00388">
    <property type="entry name" value="HisKA"/>
    <property type="match status" value="1"/>
</dbReference>
<dbReference type="Proteomes" id="UP000070186">
    <property type="component" value="Unassembled WGS sequence"/>
</dbReference>
<dbReference type="InterPro" id="IPR036890">
    <property type="entry name" value="HATPase_C_sf"/>
</dbReference>
<dbReference type="PROSITE" id="PS50110">
    <property type="entry name" value="RESPONSE_REGULATORY"/>
    <property type="match status" value="1"/>
</dbReference>
<dbReference type="InterPro" id="IPR013767">
    <property type="entry name" value="PAS_fold"/>
</dbReference>
<dbReference type="InterPro" id="IPR011006">
    <property type="entry name" value="CheY-like_superfamily"/>
</dbReference>
<dbReference type="Pfam" id="PF00072">
    <property type="entry name" value="Response_reg"/>
    <property type="match status" value="1"/>
</dbReference>
<dbReference type="Gene3D" id="3.40.50.2300">
    <property type="match status" value="1"/>
</dbReference>
<sequence length="973" mass="106707">MLIAGLLCSNVVVLGLSAYSLVQSRQQYQLRAEALTQNTANALDQSVSGSIEKIELALRTVGDELQRQLAAGKGIDELAMNAFLLRQERRLPEVEAFRVANADGRVILGKGVSKREVASWADRDYFIYLRQHADPAVQISKPRMGRVAKQYIVGFALRYNYPDGRFAGVVSAPISLDHFTRLLSRYDVGAQGAISLRDTELGLITRAPLILDQPAGQIGNTLVSPEFRRLVESGVPADTFHTPASGDGFDRFVTFRRLARAPMYAIVGVASAEALADWYDEVYKTSFMAGGFLLLSLILGGVLLRQLARNDSKQRLLAEREAQLSSLVEAVPDAIIFKDGGGRWLVANNVCLRIFGLADKPWQGRTDAELGISALNACQRSDEEAWASGSPLQRSEEWLDYVDGRRIDIDVTKVPLFDGEGRRQAMLVVGRDISERKRNEAELEQHRRHLEELVAQRTAALLETEAKATHILNSSAAGLYGIDDAGCITFINSAACATLGYEPADVIGQSAHTLFHHHRPDGSPYPAEACPSYSALHLGQKIRVDNEVYWHADGHAVPVIYATHPMFLNDRVSGAVTSFVDVSEQRAATQAREKALAAAENLARVRSEFLANMSHEIRTPLHGVLGFAQIGFRNFDNSEKAREAFAKILASGQRLLGVINDVLDFSKIEAGKLGIEQATVTLSEVLGHAVELVRDRAEAKGIDLRLEVADDFPRYCVSDPLRMGQVLLNLLSNAVKFTESGSVRLTASLDADELVFRVIDTGIGMNNEQLAELFTPFQQADASASRRFGGTGLGLAISKRILELMNGSVSVHSQLAIGTTVEVRLPYVASSFVAPSLPLPALTDETKPLAGLSFLIAEDDLINRMVIEDNLLEDGARVVMAVNGREAVERIVQDGRDAYDIVLMDIQMPEMDGYEATRRILELAPDLPIIAQTAHAFNEERDKCLAAGMVDHVAKPIRIEDLIRVVRQYVQPK</sequence>
<dbReference type="SUPFAM" id="SSF47384">
    <property type="entry name" value="Homodimeric domain of signal transducing histidine kinase"/>
    <property type="match status" value="1"/>
</dbReference>
<feature type="domain" description="Response regulatory" evidence="10">
    <location>
        <begin position="853"/>
        <end position="970"/>
    </location>
</feature>
<keyword evidence="3 7" id="KW-0597">Phosphoprotein</keyword>
<evidence type="ECO:0000256" key="4">
    <source>
        <dbReference type="ARBA" id="ARBA00023012"/>
    </source>
</evidence>
<reference evidence="13 14" key="1">
    <citation type="submission" date="2015-12" db="EMBL/GenBank/DDBJ databases">
        <title>Nitrous oxide reduction kinetics distinguish bacteria harboring typical versus atypical NosZ.</title>
        <authorList>
            <person name="Yoon S."/>
            <person name="Nissen S."/>
            <person name="Park D."/>
            <person name="Sanford R.A."/>
            <person name="Loeffler F.E."/>
        </authorList>
    </citation>
    <scope>NUCLEOTIDE SEQUENCE [LARGE SCALE GENOMIC DNA]</scope>
    <source>
        <strain evidence="13 14">ATCC BAA-841</strain>
    </source>
</reference>
<dbReference type="InterPro" id="IPR003661">
    <property type="entry name" value="HisK_dim/P_dom"/>
</dbReference>
<dbReference type="PROSITE" id="PS50112">
    <property type="entry name" value="PAS"/>
    <property type="match status" value="2"/>
</dbReference>
<evidence type="ECO:0000256" key="6">
    <source>
        <dbReference type="ARBA" id="ARBA00070152"/>
    </source>
</evidence>
<feature type="domain" description="PAS" evidence="11">
    <location>
        <begin position="320"/>
        <end position="366"/>
    </location>
</feature>
<dbReference type="InterPro" id="IPR005467">
    <property type="entry name" value="His_kinase_dom"/>
</dbReference>
<dbReference type="Gene3D" id="3.30.565.10">
    <property type="entry name" value="Histidine kinase-like ATPase, C-terminal domain"/>
    <property type="match status" value="1"/>
</dbReference>
<evidence type="ECO:0000259" key="10">
    <source>
        <dbReference type="PROSITE" id="PS50110"/>
    </source>
</evidence>
<dbReference type="InterPro" id="IPR001789">
    <property type="entry name" value="Sig_transdc_resp-reg_receiver"/>
</dbReference>
<keyword evidence="4" id="KW-0902">Two-component regulatory system</keyword>
<dbReference type="Pfam" id="PF00512">
    <property type="entry name" value="HisKA"/>
    <property type="match status" value="1"/>
</dbReference>
<dbReference type="Gene3D" id="1.10.287.130">
    <property type="match status" value="1"/>
</dbReference>
<dbReference type="STRING" id="281362.AT959_18040"/>
<evidence type="ECO:0000256" key="1">
    <source>
        <dbReference type="ARBA" id="ARBA00000085"/>
    </source>
</evidence>
<dbReference type="EMBL" id="LODL01000035">
    <property type="protein sequence ID" value="KXB29820.1"/>
    <property type="molecule type" value="Genomic_DNA"/>
</dbReference>
<evidence type="ECO:0000256" key="2">
    <source>
        <dbReference type="ARBA" id="ARBA00012438"/>
    </source>
</evidence>
<dbReference type="SMART" id="SM00387">
    <property type="entry name" value="HATPase_c"/>
    <property type="match status" value="1"/>
</dbReference>
<evidence type="ECO:0000313" key="14">
    <source>
        <dbReference type="Proteomes" id="UP000070186"/>
    </source>
</evidence>
<gene>
    <name evidence="13" type="ORF">AT959_18040</name>
</gene>
<dbReference type="Gene3D" id="3.30.450.20">
    <property type="entry name" value="PAS domain"/>
    <property type="match status" value="4"/>
</dbReference>
<comment type="caution">
    <text evidence="13">The sequence shown here is derived from an EMBL/GenBank/DDBJ whole genome shotgun (WGS) entry which is preliminary data.</text>
</comment>
<comment type="catalytic activity">
    <reaction evidence="1">
        <text>ATP + protein L-histidine = ADP + protein N-phospho-L-histidine.</text>
        <dbReference type="EC" id="2.7.13.3"/>
    </reaction>
</comment>
<dbReference type="CDD" id="cd12915">
    <property type="entry name" value="PDC2_DGC_like"/>
    <property type="match status" value="1"/>
</dbReference>
<dbReference type="CDD" id="cd16922">
    <property type="entry name" value="HATPase_EvgS-ArcB-TorS-like"/>
    <property type="match status" value="1"/>
</dbReference>
<dbReference type="GO" id="GO:0006355">
    <property type="term" value="P:regulation of DNA-templated transcription"/>
    <property type="evidence" value="ECO:0007669"/>
    <property type="project" value="InterPro"/>
</dbReference>
<dbReference type="SUPFAM" id="SSF55874">
    <property type="entry name" value="ATPase domain of HSP90 chaperone/DNA topoisomerase II/histidine kinase"/>
    <property type="match status" value="1"/>
</dbReference>
<dbReference type="InterPro" id="IPR003594">
    <property type="entry name" value="HATPase_dom"/>
</dbReference>
<comment type="function">
    <text evidence="5">Member of the two-component regulatory system BvgS/BvgA. Phosphorylates BvgA via a four-step phosphorelay in response to environmental signals.</text>
</comment>
<dbReference type="InterPro" id="IPR004358">
    <property type="entry name" value="Sig_transdc_His_kin-like_C"/>
</dbReference>
<dbReference type="InterPro" id="IPR035965">
    <property type="entry name" value="PAS-like_dom_sf"/>
</dbReference>
<protein>
    <recommendedName>
        <fullName evidence="6">Virulence sensor protein BvgS</fullName>
        <ecNumber evidence="2">2.7.13.3</ecNumber>
    </recommendedName>
</protein>
<evidence type="ECO:0000313" key="13">
    <source>
        <dbReference type="EMBL" id="KXB29820.1"/>
    </source>
</evidence>
<evidence type="ECO:0000256" key="5">
    <source>
        <dbReference type="ARBA" id="ARBA00058004"/>
    </source>
</evidence>
<proteinExistence type="predicted"/>
<dbReference type="InterPro" id="IPR000700">
    <property type="entry name" value="PAS-assoc_C"/>
</dbReference>
<feature type="domain" description="PAC" evidence="12">
    <location>
        <begin position="393"/>
        <end position="445"/>
    </location>
</feature>
<dbReference type="CDD" id="cd12914">
    <property type="entry name" value="PDC1_DGC_like"/>
    <property type="match status" value="1"/>
</dbReference>
<organism evidence="13 14">
    <name type="scientific">Dechloromonas denitrificans</name>
    <dbReference type="NCBI Taxonomy" id="281362"/>
    <lineage>
        <taxon>Bacteria</taxon>
        <taxon>Pseudomonadati</taxon>
        <taxon>Pseudomonadota</taxon>
        <taxon>Betaproteobacteria</taxon>
        <taxon>Rhodocyclales</taxon>
        <taxon>Azonexaceae</taxon>
        <taxon>Dechloromonas</taxon>
    </lineage>
</organism>
<dbReference type="PROSITE" id="PS50109">
    <property type="entry name" value="HIS_KIN"/>
    <property type="match status" value="1"/>
</dbReference>
<dbReference type="SMART" id="SM00448">
    <property type="entry name" value="REC"/>
    <property type="match status" value="1"/>
</dbReference>
<dbReference type="Pfam" id="PF02518">
    <property type="entry name" value="HATPase_c"/>
    <property type="match status" value="1"/>
</dbReference>
<dbReference type="GO" id="GO:0000155">
    <property type="term" value="F:phosphorelay sensor kinase activity"/>
    <property type="evidence" value="ECO:0007669"/>
    <property type="project" value="InterPro"/>
</dbReference>
<dbReference type="SUPFAM" id="SSF52172">
    <property type="entry name" value="CheY-like"/>
    <property type="match status" value="1"/>
</dbReference>
<dbReference type="NCBIfam" id="TIGR00229">
    <property type="entry name" value="sensory_box"/>
    <property type="match status" value="2"/>
</dbReference>
<feature type="domain" description="Histidine kinase" evidence="9">
    <location>
        <begin position="612"/>
        <end position="829"/>
    </location>
</feature>
<evidence type="ECO:0000259" key="11">
    <source>
        <dbReference type="PROSITE" id="PS50112"/>
    </source>
</evidence>
<dbReference type="CDD" id="cd00130">
    <property type="entry name" value="PAS"/>
    <property type="match status" value="2"/>
</dbReference>
<dbReference type="CDD" id="cd17546">
    <property type="entry name" value="REC_hyHK_CKI1_RcsC-like"/>
    <property type="match status" value="1"/>
</dbReference>
<dbReference type="InterPro" id="IPR000014">
    <property type="entry name" value="PAS"/>
</dbReference>
<dbReference type="CDD" id="cd00082">
    <property type="entry name" value="HisKA"/>
    <property type="match status" value="1"/>
</dbReference>
<dbReference type="AlphaFoldDB" id="A0A133XFT4"/>
<dbReference type="PANTHER" id="PTHR45339:SF1">
    <property type="entry name" value="HYBRID SIGNAL TRANSDUCTION HISTIDINE KINASE J"/>
    <property type="match status" value="1"/>
</dbReference>
<evidence type="ECO:0000259" key="12">
    <source>
        <dbReference type="PROSITE" id="PS50113"/>
    </source>
</evidence>
<accession>A0A133XFT4</accession>
<dbReference type="InterPro" id="IPR013656">
    <property type="entry name" value="PAS_4"/>
</dbReference>
<evidence type="ECO:0000256" key="8">
    <source>
        <dbReference type="SAM" id="Coils"/>
    </source>
</evidence>
<dbReference type="EC" id="2.7.13.3" evidence="2"/>